<accession>A0ABN6TRA5</accession>
<sequence>MIALSITEISHLCYMSIPYHPTKTRQIRIIHENDSTVITAPNKLPLFGLEFVFTEYAISHGKNVNENGI</sequence>
<name>A0ABN6TRA5_9BURK</name>
<evidence type="ECO:0000313" key="2">
    <source>
        <dbReference type="Proteomes" id="UP001211204"/>
    </source>
</evidence>
<dbReference type="EMBL" id="AP026974">
    <property type="protein sequence ID" value="BDT78568.1"/>
    <property type="molecule type" value="Genomic_DNA"/>
</dbReference>
<gene>
    <name evidence="1" type="ORF">PKF032_04560</name>
</gene>
<proteinExistence type="predicted"/>
<evidence type="ECO:0000313" key="1">
    <source>
        <dbReference type="EMBL" id="BDT78568.1"/>
    </source>
</evidence>
<dbReference type="Proteomes" id="UP001211204">
    <property type="component" value="Chromosome"/>
</dbReference>
<organism evidence="1 2">
    <name type="scientific">Polynucleobacter yangtzensis</name>
    <dbReference type="NCBI Taxonomy" id="1743159"/>
    <lineage>
        <taxon>Bacteria</taxon>
        <taxon>Pseudomonadati</taxon>
        <taxon>Pseudomonadota</taxon>
        <taxon>Betaproteobacteria</taxon>
        <taxon>Burkholderiales</taxon>
        <taxon>Burkholderiaceae</taxon>
        <taxon>Polynucleobacter</taxon>
    </lineage>
</organism>
<reference evidence="1 2" key="1">
    <citation type="submission" date="2022-11" db="EMBL/GenBank/DDBJ databases">
        <title>Complete Genome Sequences of three Polynucleobacter sp. Subcluster PnecC Strains KF022, KF023, and KF032 Isolated from a Shallow Eutrophic Lake in Japan.</title>
        <authorList>
            <person name="Ogata Y."/>
            <person name="Watanabe K."/>
            <person name="Takemine S."/>
            <person name="Shindo C."/>
            <person name="Kurokawa R."/>
            <person name="Suda W."/>
        </authorList>
    </citation>
    <scope>NUCLEOTIDE SEQUENCE [LARGE SCALE GENOMIC DNA]</scope>
    <source>
        <strain evidence="1 2">KF032</strain>
    </source>
</reference>
<keyword evidence="2" id="KW-1185">Reference proteome</keyword>
<protein>
    <submittedName>
        <fullName evidence="1">Uncharacterized protein</fullName>
    </submittedName>
</protein>